<dbReference type="InterPro" id="IPR017871">
    <property type="entry name" value="ABC_transporter-like_CS"/>
</dbReference>
<evidence type="ECO:0000313" key="7">
    <source>
        <dbReference type="EMBL" id="MDQ0446106.1"/>
    </source>
</evidence>
<keyword evidence="8" id="KW-1185">Reference proteome</keyword>
<evidence type="ECO:0000256" key="5">
    <source>
        <dbReference type="SAM" id="MobiDB-lite"/>
    </source>
</evidence>
<organism evidence="7 8">
    <name type="scientific">Methylobacterium aerolatum</name>
    <dbReference type="NCBI Taxonomy" id="418708"/>
    <lineage>
        <taxon>Bacteria</taxon>
        <taxon>Pseudomonadati</taxon>
        <taxon>Pseudomonadota</taxon>
        <taxon>Alphaproteobacteria</taxon>
        <taxon>Hyphomicrobiales</taxon>
        <taxon>Methylobacteriaceae</taxon>
        <taxon>Methylobacterium</taxon>
    </lineage>
</organism>
<name>A0ABU0HUU9_9HYPH</name>
<feature type="domain" description="ABC transporter" evidence="6">
    <location>
        <begin position="62"/>
        <end position="293"/>
    </location>
</feature>
<dbReference type="PANTHER" id="PTHR42788:SF20">
    <property type="entry name" value="ABC TRANSPORTER ATP-BINDING PROTEIN"/>
    <property type="match status" value="1"/>
</dbReference>
<evidence type="ECO:0000256" key="2">
    <source>
        <dbReference type="ARBA" id="ARBA00022448"/>
    </source>
</evidence>
<dbReference type="SMART" id="SM00382">
    <property type="entry name" value="AAA"/>
    <property type="match status" value="1"/>
</dbReference>
<evidence type="ECO:0000259" key="6">
    <source>
        <dbReference type="PROSITE" id="PS50893"/>
    </source>
</evidence>
<dbReference type="GO" id="GO:0005524">
    <property type="term" value="F:ATP binding"/>
    <property type="evidence" value="ECO:0007669"/>
    <property type="project" value="UniProtKB-KW"/>
</dbReference>
<dbReference type="RefSeq" id="WP_238203489.1">
    <property type="nucleotide sequence ID" value="NZ_BPQE01000013.1"/>
</dbReference>
<dbReference type="Proteomes" id="UP001231124">
    <property type="component" value="Unassembled WGS sequence"/>
</dbReference>
<dbReference type="CDD" id="cd03293">
    <property type="entry name" value="ABC_NrtD_SsuB_transporters"/>
    <property type="match status" value="1"/>
</dbReference>
<keyword evidence="4 7" id="KW-0067">ATP-binding</keyword>
<dbReference type="Gene3D" id="3.40.50.300">
    <property type="entry name" value="P-loop containing nucleotide triphosphate hydrolases"/>
    <property type="match status" value="1"/>
</dbReference>
<reference evidence="7 8" key="1">
    <citation type="submission" date="2023-07" db="EMBL/GenBank/DDBJ databases">
        <title>Genomic Encyclopedia of Type Strains, Phase IV (KMG-IV): sequencing the most valuable type-strain genomes for metagenomic binning, comparative biology and taxonomic classification.</title>
        <authorList>
            <person name="Goeker M."/>
        </authorList>
    </citation>
    <scope>NUCLEOTIDE SEQUENCE [LARGE SCALE GENOMIC DNA]</scope>
    <source>
        <strain evidence="7 8">DSM 19013</strain>
    </source>
</reference>
<dbReference type="InterPro" id="IPR050166">
    <property type="entry name" value="ABC_transporter_ATP-bind"/>
</dbReference>
<dbReference type="PROSITE" id="PS00211">
    <property type="entry name" value="ABC_TRANSPORTER_1"/>
    <property type="match status" value="1"/>
</dbReference>
<evidence type="ECO:0000256" key="3">
    <source>
        <dbReference type="ARBA" id="ARBA00022741"/>
    </source>
</evidence>
<comment type="similarity">
    <text evidence="1">Belongs to the ABC transporter superfamily.</text>
</comment>
<dbReference type="PANTHER" id="PTHR42788">
    <property type="entry name" value="TAURINE IMPORT ATP-BINDING PROTEIN-RELATED"/>
    <property type="match status" value="1"/>
</dbReference>
<accession>A0ABU0HUU9</accession>
<evidence type="ECO:0000313" key="8">
    <source>
        <dbReference type="Proteomes" id="UP001231124"/>
    </source>
</evidence>
<feature type="region of interest" description="Disordered" evidence="5">
    <location>
        <begin position="1"/>
        <end position="33"/>
    </location>
</feature>
<keyword evidence="2" id="KW-0813">Transport</keyword>
<dbReference type="EMBL" id="JAUSVP010000001">
    <property type="protein sequence ID" value="MDQ0446106.1"/>
    <property type="molecule type" value="Genomic_DNA"/>
</dbReference>
<keyword evidence="3" id="KW-0547">Nucleotide-binding</keyword>
<dbReference type="PROSITE" id="PS50893">
    <property type="entry name" value="ABC_TRANSPORTER_2"/>
    <property type="match status" value="1"/>
</dbReference>
<feature type="compositionally biased region" description="Low complexity" evidence="5">
    <location>
        <begin position="18"/>
        <end position="29"/>
    </location>
</feature>
<comment type="caution">
    <text evidence="7">The sequence shown here is derived from an EMBL/GenBank/DDBJ whole genome shotgun (WGS) entry which is preliminary data.</text>
</comment>
<dbReference type="InterPro" id="IPR003439">
    <property type="entry name" value="ABC_transporter-like_ATP-bd"/>
</dbReference>
<sequence>MLSHPAGRHRAAEDELGSAPAMPPSSVASLRVIPGPPPTAFAPAVPPPAAPHSAAAETAVSARGLSLTYETADGPVFALSGVDLTVARGEFVSFIGPSGCGKTTFLRCVADLEQPTGGALSVNGLSAGAARLRRDYGFVFQAPALFPWRSVERNVALPLEIFGVPKAERRERAARYLDLVHLTGFGRKFPWQLSGGMQQRASIARALCFEPKLLLMDEPFGALDEIVRDHLNAQLLDLWRETGKTVLFVTHSIAEAVYLSGRVVVMSPRPGRIVDIVDCTGLGQERPLEIRETPEFLRLAHRVREGLRAGNAYEG</sequence>
<evidence type="ECO:0000256" key="4">
    <source>
        <dbReference type="ARBA" id="ARBA00022840"/>
    </source>
</evidence>
<protein>
    <submittedName>
        <fullName evidence="7">NitT/TauT family transport system ATP-binding protein</fullName>
    </submittedName>
</protein>
<evidence type="ECO:0000256" key="1">
    <source>
        <dbReference type="ARBA" id="ARBA00005417"/>
    </source>
</evidence>
<dbReference type="SUPFAM" id="SSF52540">
    <property type="entry name" value="P-loop containing nucleoside triphosphate hydrolases"/>
    <property type="match status" value="1"/>
</dbReference>
<dbReference type="InterPro" id="IPR027417">
    <property type="entry name" value="P-loop_NTPase"/>
</dbReference>
<proteinExistence type="inferred from homology"/>
<dbReference type="Pfam" id="PF00005">
    <property type="entry name" value="ABC_tran"/>
    <property type="match status" value="1"/>
</dbReference>
<dbReference type="InterPro" id="IPR003593">
    <property type="entry name" value="AAA+_ATPase"/>
</dbReference>
<gene>
    <name evidence="7" type="ORF">QO012_000584</name>
</gene>